<feature type="region of interest" description="Disordered" evidence="1">
    <location>
        <begin position="1"/>
        <end position="31"/>
    </location>
</feature>
<evidence type="ECO:0000259" key="2">
    <source>
        <dbReference type="Pfam" id="PF04149"/>
    </source>
</evidence>
<protein>
    <recommendedName>
        <fullName evidence="2">DUF397 domain-containing protein</fullName>
    </recommendedName>
</protein>
<accession>A0A7W7QY21</accession>
<comment type="caution">
    <text evidence="3">The sequence shown here is derived from an EMBL/GenBank/DDBJ whole genome shotgun (WGS) entry which is preliminary data.</text>
</comment>
<dbReference type="AlphaFoldDB" id="A0A7W7QY21"/>
<dbReference type="Pfam" id="PF04149">
    <property type="entry name" value="DUF397"/>
    <property type="match status" value="1"/>
</dbReference>
<feature type="domain" description="DUF397" evidence="2">
    <location>
        <begin position="46"/>
        <end position="79"/>
    </location>
</feature>
<organism evidence="3 4">
    <name type="scientific">Kitasatospora kifunensis</name>
    <name type="common">Streptomyces kifunensis</name>
    <dbReference type="NCBI Taxonomy" id="58351"/>
    <lineage>
        <taxon>Bacteria</taxon>
        <taxon>Bacillati</taxon>
        <taxon>Actinomycetota</taxon>
        <taxon>Actinomycetes</taxon>
        <taxon>Kitasatosporales</taxon>
        <taxon>Streptomycetaceae</taxon>
        <taxon>Kitasatospora</taxon>
    </lineage>
</organism>
<reference evidence="3 4" key="1">
    <citation type="submission" date="2020-08" db="EMBL/GenBank/DDBJ databases">
        <title>Sequencing the genomes of 1000 actinobacteria strains.</title>
        <authorList>
            <person name="Klenk H.-P."/>
        </authorList>
    </citation>
    <scope>NUCLEOTIDE SEQUENCE [LARGE SCALE GENOMIC DNA]</scope>
    <source>
        <strain evidence="3 4">DSM 41654</strain>
    </source>
</reference>
<proteinExistence type="predicted"/>
<dbReference type="RefSeq" id="WP_184934152.1">
    <property type="nucleotide sequence ID" value="NZ_JACHJV010000001.1"/>
</dbReference>
<dbReference type="InterPro" id="IPR007278">
    <property type="entry name" value="DUF397"/>
</dbReference>
<evidence type="ECO:0000313" key="3">
    <source>
        <dbReference type="EMBL" id="MBB4921892.1"/>
    </source>
</evidence>
<gene>
    <name evidence="3" type="ORF">FHR34_000885</name>
</gene>
<evidence type="ECO:0000313" key="4">
    <source>
        <dbReference type="Proteomes" id="UP000540506"/>
    </source>
</evidence>
<sequence length="87" mass="9582">MNSLPKASPRTTIDRPKTFARRGNTSDHPAATTKHSLELCGWYFSAGATLVAVRDSKRPEQIPLVYTRDEIKAMILGAKASAFNHLV</sequence>
<evidence type="ECO:0000256" key="1">
    <source>
        <dbReference type="SAM" id="MobiDB-lite"/>
    </source>
</evidence>
<feature type="compositionally biased region" description="Polar residues" evidence="1">
    <location>
        <begin position="1"/>
        <end position="11"/>
    </location>
</feature>
<keyword evidence="4" id="KW-1185">Reference proteome</keyword>
<name>A0A7W7QY21_KITKI</name>
<dbReference type="EMBL" id="JACHJV010000001">
    <property type="protein sequence ID" value="MBB4921892.1"/>
    <property type="molecule type" value="Genomic_DNA"/>
</dbReference>
<dbReference type="Proteomes" id="UP000540506">
    <property type="component" value="Unassembled WGS sequence"/>
</dbReference>